<organism evidence="1 2">
    <name type="scientific">Apilactobacillus apisilvae</name>
    <dbReference type="NCBI Taxonomy" id="2923364"/>
    <lineage>
        <taxon>Bacteria</taxon>
        <taxon>Bacillati</taxon>
        <taxon>Bacillota</taxon>
        <taxon>Bacilli</taxon>
        <taxon>Lactobacillales</taxon>
        <taxon>Lactobacillaceae</taxon>
        <taxon>Apilactobacillus</taxon>
    </lineage>
</organism>
<evidence type="ECO:0000313" key="1">
    <source>
        <dbReference type="EMBL" id="UQS85812.1"/>
    </source>
</evidence>
<gene>
    <name evidence="1" type="ORF">MOO46_07410</name>
</gene>
<accession>A0ABY4PKS5</accession>
<name>A0ABY4PKS5_9LACO</name>
<keyword evidence="1" id="KW-0614">Plasmid</keyword>
<evidence type="ECO:0000313" key="2">
    <source>
        <dbReference type="Proteomes" id="UP000831859"/>
    </source>
</evidence>
<keyword evidence="2" id="KW-1185">Reference proteome</keyword>
<proteinExistence type="predicted"/>
<dbReference type="Proteomes" id="UP000831859">
    <property type="component" value="Plasmid p1unnamed"/>
</dbReference>
<dbReference type="EMBL" id="CP093363">
    <property type="protein sequence ID" value="UQS85812.1"/>
    <property type="molecule type" value="Genomic_DNA"/>
</dbReference>
<sequence length="107" mass="12282">MSEDSMENLSKDMHGLTDSLKEMNGHTEINMYEVLTDNFLSHYTDYANIDDFLNATGITDEDVQNYNDSPEHLDKIAQDYAKFESFGQFLLQAATEKKFIDHGFDLS</sequence>
<geneLocation type="plasmid" evidence="1 2">
    <name>p1unnamed</name>
</geneLocation>
<dbReference type="RefSeq" id="WP_249511776.1">
    <property type="nucleotide sequence ID" value="NZ_CP093363.1"/>
</dbReference>
<reference evidence="1 2" key="1">
    <citation type="journal article" date="2022" name="Int. J. Syst. Evol. Microbiol.">
        <title>Apilactobacillus apisilvae sp. nov., Nicolia spurrieriana gen. nov. sp. nov., Bombilactobacillus folatiphilus sp. nov. and Bombilactobacillus thymidiniphilus sp. nov., four new lactic acid bacterial isolates from stingless bees Tetragonula carbonaria and Austroplebeia australis.</title>
        <authorList>
            <person name="Oliphant S.A."/>
            <person name="Watson-Haigh N.S."/>
            <person name="Sumby K.M."/>
            <person name="Gardner J."/>
            <person name="Groom S."/>
            <person name="Jiranek V."/>
        </authorList>
    </citation>
    <scope>NUCLEOTIDE SEQUENCE [LARGE SCALE GENOMIC DNA]</scope>
    <source>
        <strain evidence="1 2">SG5_A10</strain>
    </source>
</reference>
<protein>
    <submittedName>
        <fullName evidence="1">Uncharacterized protein</fullName>
    </submittedName>
</protein>